<dbReference type="PANTHER" id="PTHR12137:SF54">
    <property type="entry name" value="CARBOHYDRATE SULFOTRANSFERASE"/>
    <property type="match status" value="1"/>
</dbReference>
<evidence type="ECO:0000256" key="2">
    <source>
        <dbReference type="ARBA" id="ARBA00006339"/>
    </source>
</evidence>
<dbReference type="InterPro" id="IPR018011">
    <property type="entry name" value="Carb_sulfotrans_8-10"/>
</dbReference>
<dbReference type="GO" id="GO:0008146">
    <property type="term" value="F:sulfotransferase activity"/>
    <property type="evidence" value="ECO:0007669"/>
    <property type="project" value="InterPro"/>
</dbReference>
<keyword evidence="8 9" id="KW-0325">Glycoprotein</keyword>
<keyword evidence="4" id="KW-0812">Transmembrane</keyword>
<keyword evidence="6 9" id="KW-0333">Golgi apparatus</keyword>
<dbReference type="EMBL" id="JAXCGZ010000300">
    <property type="protein sequence ID" value="KAK7086210.1"/>
    <property type="molecule type" value="Genomic_DNA"/>
</dbReference>
<evidence type="ECO:0000256" key="7">
    <source>
        <dbReference type="ARBA" id="ARBA00023136"/>
    </source>
</evidence>
<comment type="subcellular location">
    <subcellularLocation>
        <location evidence="1 9">Golgi apparatus membrane</location>
        <topology evidence="1 9">Single-pass type II membrane protein</topology>
    </subcellularLocation>
</comment>
<feature type="signal peptide" evidence="11">
    <location>
        <begin position="1"/>
        <end position="31"/>
    </location>
</feature>
<dbReference type="Proteomes" id="UP001381693">
    <property type="component" value="Unassembled WGS sequence"/>
</dbReference>
<dbReference type="Pfam" id="PF03567">
    <property type="entry name" value="Sulfotransfer_2"/>
    <property type="match status" value="1"/>
</dbReference>
<proteinExistence type="inferred from homology"/>
<evidence type="ECO:0000256" key="10">
    <source>
        <dbReference type="SAM" id="MobiDB-lite"/>
    </source>
</evidence>
<evidence type="ECO:0000256" key="6">
    <source>
        <dbReference type="ARBA" id="ARBA00023034"/>
    </source>
</evidence>
<feature type="compositionally biased region" description="Acidic residues" evidence="10">
    <location>
        <begin position="71"/>
        <end position="94"/>
    </location>
</feature>
<keyword evidence="13" id="KW-1185">Reference proteome</keyword>
<evidence type="ECO:0000256" key="1">
    <source>
        <dbReference type="ARBA" id="ARBA00004323"/>
    </source>
</evidence>
<organism evidence="12 13">
    <name type="scientific">Halocaridina rubra</name>
    <name type="common">Hawaiian red shrimp</name>
    <dbReference type="NCBI Taxonomy" id="373956"/>
    <lineage>
        <taxon>Eukaryota</taxon>
        <taxon>Metazoa</taxon>
        <taxon>Ecdysozoa</taxon>
        <taxon>Arthropoda</taxon>
        <taxon>Crustacea</taxon>
        <taxon>Multicrustacea</taxon>
        <taxon>Malacostraca</taxon>
        <taxon>Eumalacostraca</taxon>
        <taxon>Eucarida</taxon>
        <taxon>Decapoda</taxon>
        <taxon>Pleocyemata</taxon>
        <taxon>Caridea</taxon>
        <taxon>Atyoidea</taxon>
        <taxon>Atyidae</taxon>
        <taxon>Halocaridina</taxon>
    </lineage>
</organism>
<feature type="region of interest" description="Disordered" evidence="10">
    <location>
        <begin position="70"/>
        <end position="94"/>
    </location>
</feature>
<sequence>MRFSIRRHLKLLLYLFIAIFCLNFLQKKSLGQQGETIPSARIKQDQIFPNAEKETINGKVFEIVPDLNEDKIDDDDDEQEYREDENDSGPDPDDLVIVKSNMDVEKQVRIEGHKLTHNKDEDFFKGREKVYQERRDHIQKICDQLGMDVTYGDRYKAPLRRLRWLNKHKLIMCFNAKVGTSTWTQYLLEAGFPGLLKKTIHWHATAEKLLKPPHSRHSNEAILLMKNYTKIILVRDPFARIVSAYLDKIAMKRFKKICRFIIGKYRQEGSEKAQSPPTFEEFVRFLVDHTPSTDNIWAKRNHRSDRHWFHYYANCAPCDIHYDVVATMESVHNDTR</sequence>
<evidence type="ECO:0000256" key="9">
    <source>
        <dbReference type="RuleBase" id="RU364020"/>
    </source>
</evidence>
<evidence type="ECO:0000256" key="11">
    <source>
        <dbReference type="SAM" id="SignalP"/>
    </source>
</evidence>
<dbReference type="EC" id="2.8.2.-" evidence="9"/>
<dbReference type="GO" id="GO:0016051">
    <property type="term" value="P:carbohydrate biosynthetic process"/>
    <property type="evidence" value="ECO:0007669"/>
    <property type="project" value="InterPro"/>
</dbReference>
<dbReference type="InterPro" id="IPR005331">
    <property type="entry name" value="Sulfotransferase"/>
</dbReference>
<evidence type="ECO:0000256" key="4">
    <source>
        <dbReference type="ARBA" id="ARBA00022692"/>
    </source>
</evidence>
<comment type="caution">
    <text evidence="12">The sequence shown here is derived from an EMBL/GenBank/DDBJ whole genome shotgun (WGS) entry which is preliminary data.</text>
</comment>
<name>A0AAN8XWZ0_HALRR</name>
<reference evidence="12 13" key="1">
    <citation type="submission" date="2023-11" db="EMBL/GenBank/DDBJ databases">
        <title>Halocaridina rubra genome assembly.</title>
        <authorList>
            <person name="Smith C."/>
        </authorList>
    </citation>
    <scope>NUCLEOTIDE SEQUENCE [LARGE SCALE GENOMIC DNA]</scope>
    <source>
        <strain evidence="12">EP-1</strain>
        <tissue evidence="12">Whole</tissue>
    </source>
</reference>
<keyword evidence="5" id="KW-1133">Transmembrane helix</keyword>
<evidence type="ECO:0000313" key="13">
    <source>
        <dbReference type="Proteomes" id="UP001381693"/>
    </source>
</evidence>
<evidence type="ECO:0000313" key="12">
    <source>
        <dbReference type="EMBL" id="KAK7086210.1"/>
    </source>
</evidence>
<evidence type="ECO:0000256" key="3">
    <source>
        <dbReference type="ARBA" id="ARBA00022679"/>
    </source>
</evidence>
<evidence type="ECO:0000256" key="8">
    <source>
        <dbReference type="ARBA" id="ARBA00023180"/>
    </source>
</evidence>
<dbReference type="GO" id="GO:0000139">
    <property type="term" value="C:Golgi membrane"/>
    <property type="evidence" value="ECO:0007669"/>
    <property type="project" value="UniProtKB-SubCell"/>
</dbReference>
<dbReference type="AlphaFoldDB" id="A0AAN8XWZ0"/>
<keyword evidence="11" id="KW-0732">Signal</keyword>
<dbReference type="PANTHER" id="PTHR12137">
    <property type="entry name" value="CARBOHYDRATE SULFOTRANSFERASE"/>
    <property type="match status" value="1"/>
</dbReference>
<keyword evidence="9" id="KW-0119">Carbohydrate metabolism</keyword>
<evidence type="ECO:0000256" key="5">
    <source>
        <dbReference type="ARBA" id="ARBA00022989"/>
    </source>
</evidence>
<protein>
    <recommendedName>
        <fullName evidence="9">Carbohydrate sulfotransferase</fullName>
        <ecNumber evidence="9">2.8.2.-</ecNumber>
    </recommendedName>
</protein>
<feature type="chain" id="PRO_5043044098" description="Carbohydrate sulfotransferase" evidence="11">
    <location>
        <begin position="32"/>
        <end position="336"/>
    </location>
</feature>
<gene>
    <name evidence="12" type="ORF">SK128_014256</name>
</gene>
<keyword evidence="3 9" id="KW-0808">Transferase</keyword>
<comment type="similarity">
    <text evidence="2 9">Belongs to the sulfotransferase 2 family.</text>
</comment>
<keyword evidence="9" id="KW-0735">Signal-anchor</keyword>
<accession>A0AAN8XWZ0</accession>
<keyword evidence="7" id="KW-0472">Membrane</keyword>